<dbReference type="PANTHER" id="PTHR30201:SF2">
    <property type="entry name" value="2-(5''-TRIPHOSPHORIBOSYL)-3'-DEPHOSPHOCOENZYME-A SYNTHASE"/>
    <property type="match status" value="1"/>
</dbReference>
<evidence type="ECO:0000256" key="3">
    <source>
        <dbReference type="ARBA" id="ARBA00022695"/>
    </source>
</evidence>
<dbReference type="EMBL" id="JAHBFI010000014">
    <property type="protein sequence ID" value="MBZ5962621.1"/>
    <property type="molecule type" value="Genomic_DNA"/>
</dbReference>
<evidence type="ECO:0000313" key="10">
    <source>
        <dbReference type="Proteomes" id="UP000199271"/>
    </source>
</evidence>
<evidence type="ECO:0000313" key="9">
    <source>
        <dbReference type="EMBL" id="MBZ5962621.1"/>
    </source>
</evidence>
<dbReference type="AlphaFoldDB" id="A0A9Q3SVP0"/>
<gene>
    <name evidence="7 9" type="primary">citG</name>
    <name evidence="8" type="ORF">C122C_1671</name>
    <name evidence="9" type="ORF">KIJ12_05605</name>
</gene>
<dbReference type="NCBIfam" id="TIGR03125">
    <property type="entry name" value="citrate_citG"/>
    <property type="match status" value="1"/>
</dbReference>
<reference evidence="9" key="2">
    <citation type="submission" date="2021-05" db="EMBL/GenBank/DDBJ databases">
        <title>Pangenome of Leuconostoc gelidum warrants species status for Leuconostoc gelidum subsp. gasicomitatum.</title>
        <authorList>
            <person name="Johansson P."/>
            <person name="Sade E."/>
            <person name="Hultman J."/>
            <person name="Auvinen P."/>
            <person name="Bjorkroth J."/>
        </authorList>
    </citation>
    <scope>NUCLEOTIDE SEQUENCE</scope>
    <source>
        <strain evidence="9">A.21.4</strain>
    </source>
</reference>
<proteinExistence type="inferred from homology"/>
<dbReference type="Proteomes" id="UP000752647">
    <property type="component" value="Unassembled WGS sequence"/>
</dbReference>
<evidence type="ECO:0000256" key="6">
    <source>
        <dbReference type="ARBA" id="ARBA00048574"/>
    </source>
</evidence>
<protein>
    <recommendedName>
        <fullName evidence="7">Probable 2-(5''-triphosphoribosyl)-3'-dephosphocoenzyme-A synthase</fullName>
        <shortName evidence="7">2-(5''-triphosphoribosyl)-3'-dephospho-CoA synthase</shortName>
        <ecNumber evidence="7">2.4.2.52</ecNumber>
    </recommendedName>
</protein>
<reference evidence="8 10" key="1">
    <citation type="submission" date="2015-12" db="EMBL/GenBank/DDBJ databases">
        <authorList>
            <person name="Andreevskaya M."/>
        </authorList>
    </citation>
    <scope>NUCLEOTIDE SEQUENCE [LARGE SCALE GENOMIC DNA]</scope>
    <source>
        <strain evidence="8 10">C122c</strain>
    </source>
</reference>
<dbReference type="GO" id="GO:0005524">
    <property type="term" value="F:ATP binding"/>
    <property type="evidence" value="ECO:0007669"/>
    <property type="project" value="UniProtKB-KW"/>
</dbReference>
<dbReference type="NCBIfam" id="NF002315">
    <property type="entry name" value="PRK01237.1"/>
    <property type="match status" value="1"/>
</dbReference>
<keyword evidence="4 7" id="KW-0547">Nucleotide-binding</keyword>
<comment type="caution">
    <text evidence="9">The sequence shown here is derived from an EMBL/GenBank/DDBJ whole genome shotgun (WGS) entry which is preliminary data.</text>
</comment>
<sequence>MNVFENGRSIDLMSVLDNKEWRSHYQERLKIQYPTAIIVSIKLNIPGPIKSSPLLKDSYNFGLRDIKQCLKQFKIVYERFFIENTTGPEGFLAVLGDLKAVKLATISFEETSTIGRLFDIDIMAEQNEQQLSRRSLGYRARTCFICDKDAKTCIKQGVHTLESGYDAINKICTIYMKKQITISKQSQDQIVRAAMTALLYEVSLNPKPGLVDPVSNGAHSDMTVFTFIDSSLSLQQYFNEAYAISHDFSGDDLTVMFETLRQLGVRAEAKMCGATHGVNTHKGAIFSLGILISAIAYGTRIGGVTVNDLQKIITKMTVNLVQHDFKNLYKKKQKLTAGEQQYQQYRLPGIRGEAAAGFPIVMDMALPFLLKSVGSTNQRLLDTLMKIASSIVDTNLIKRAGSPDILTELKQWSATYFELGGSQTSAGITYLKKLDVEFVQRHLSIGGTADNLISTVFLARLVGGI</sequence>
<evidence type="ECO:0000256" key="2">
    <source>
        <dbReference type="ARBA" id="ARBA00022679"/>
    </source>
</evidence>
<keyword evidence="5 7" id="KW-0067">ATP-binding</keyword>
<dbReference type="InterPro" id="IPR017551">
    <property type="entry name" value="TriPribosyl-deP-CoA_syn_CitG"/>
</dbReference>
<dbReference type="GO" id="GO:0046917">
    <property type="term" value="F:triphosphoribosyl-dephospho-CoA synthase activity"/>
    <property type="evidence" value="ECO:0007669"/>
    <property type="project" value="UniProtKB-UniRule"/>
</dbReference>
<comment type="similarity">
    <text evidence="7">Belongs to the CitG/MdcB family.</text>
</comment>
<keyword evidence="10" id="KW-1185">Reference proteome</keyword>
<dbReference type="HAMAP" id="MF_00397">
    <property type="entry name" value="CitG"/>
    <property type="match status" value="1"/>
</dbReference>
<dbReference type="GO" id="GO:0051191">
    <property type="term" value="P:prosthetic group biosynthetic process"/>
    <property type="evidence" value="ECO:0007669"/>
    <property type="project" value="InterPro"/>
</dbReference>
<organism evidence="9 11">
    <name type="scientific">Leuconostoc gasicomitatum</name>
    <dbReference type="NCBI Taxonomy" id="115778"/>
    <lineage>
        <taxon>Bacteria</taxon>
        <taxon>Bacillati</taxon>
        <taxon>Bacillota</taxon>
        <taxon>Bacilli</taxon>
        <taxon>Lactobacillales</taxon>
        <taxon>Lactobacillaceae</taxon>
        <taxon>Leuconostoc</taxon>
        <taxon>Leuconostoc gelidum group</taxon>
    </lineage>
</organism>
<dbReference type="InterPro" id="IPR005551">
    <property type="entry name" value="CitX"/>
</dbReference>
<comment type="catalytic activity">
    <reaction evidence="1 7">
        <text>3'-dephospho-CoA + ATP = 2'-(5''-triphospho-alpha-D-ribosyl)-3'-dephospho-CoA + adenine</text>
        <dbReference type="Rhea" id="RHEA:15117"/>
        <dbReference type="ChEBI" id="CHEBI:16708"/>
        <dbReference type="ChEBI" id="CHEBI:30616"/>
        <dbReference type="ChEBI" id="CHEBI:57328"/>
        <dbReference type="ChEBI" id="CHEBI:61378"/>
        <dbReference type="EC" id="2.4.2.52"/>
    </reaction>
</comment>
<dbReference type="PANTHER" id="PTHR30201">
    <property type="entry name" value="TRIPHOSPHORIBOSYL-DEPHOSPHO-COA SYNTHASE"/>
    <property type="match status" value="1"/>
</dbReference>
<keyword evidence="3" id="KW-0548">Nucleotidyltransferase</keyword>
<dbReference type="Pfam" id="PF03802">
    <property type="entry name" value="CitX"/>
    <property type="match status" value="1"/>
</dbReference>
<dbReference type="GO" id="GO:0016757">
    <property type="term" value="F:glycosyltransferase activity"/>
    <property type="evidence" value="ECO:0007669"/>
    <property type="project" value="UniProtKB-KW"/>
</dbReference>
<dbReference type="RefSeq" id="WP_089997769.1">
    <property type="nucleotide sequence ID" value="NZ_CBCPIF010000001.1"/>
</dbReference>
<evidence type="ECO:0000313" key="8">
    <source>
        <dbReference type="EMBL" id="CUW17770.1"/>
    </source>
</evidence>
<dbReference type="EC" id="2.4.2.52" evidence="7"/>
<evidence type="ECO:0000313" key="11">
    <source>
        <dbReference type="Proteomes" id="UP000752647"/>
    </source>
</evidence>
<accession>A0A9Q3SVP0</accession>
<dbReference type="Gene3D" id="1.10.4200.10">
    <property type="entry name" value="Triphosphoribosyl-dephospho-CoA protein"/>
    <property type="match status" value="1"/>
</dbReference>
<dbReference type="GO" id="GO:0050519">
    <property type="term" value="F:holo-citrate lyase synthase activity"/>
    <property type="evidence" value="ECO:0007669"/>
    <property type="project" value="UniProtKB-EC"/>
</dbReference>
<name>A0A9Q3SVP0_9LACO</name>
<dbReference type="Pfam" id="PF01874">
    <property type="entry name" value="CitG"/>
    <property type="match status" value="1"/>
</dbReference>
<evidence type="ECO:0000256" key="4">
    <source>
        <dbReference type="ARBA" id="ARBA00022741"/>
    </source>
</evidence>
<dbReference type="Proteomes" id="UP000199271">
    <property type="component" value="Unassembled WGS sequence"/>
</dbReference>
<dbReference type="EMBL" id="FBSY01000017">
    <property type="protein sequence ID" value="CUW17770.1"/>
    <property type="molecule type" value="Genomic_DNA"/>
</dbReference>
<dbReference type="InterPro" id="IPR002736">
    <property type="entry name" value="CitG"/>
</dbReference>
<evidence type="ECO:0000256" key="5">
    <source>
        <dbReference type="ARBA" id="ARBA00022840"/>
    </source>
</evidence>
<evidence type="ECO:0000256" key="1">
    <source>
        <dbReference type="ARBA" id="ARBA00001210"/>
    </source>
</evidence>
<evidence type="ECO:0000256" key="7">
    <source>
        <dbReference type="HAMAP-Rule" id="MF_00397"/>
    </source>
</evidence>
<comment type="catalytic activity">
    <reaction evidence="6">
        <text>apo-[citrate lyase ACP] + 2'-(5''-triphospho-alpha-D-ribosyl)-3'-dephospho-CoA = holo-[citrate lyase ACP] + diphosphate</text>
        <dbReference type="Rhea" id="RHEA:16333"/>
        <dbReference type="Rhea" id="RHEA-COMP:10157"/>
        <dbReference type="Rhea" id="RHEA-COMP:10158"/>
        <dbReference type="ChEBI" id="CHEBI:29999"/>
        <dbReference type="ChEBI" id="CHEBI:33019"/>
        <dbReference type="ChEBI" id="CHEBI:61378"/>
        <dbReference type="ChEBI" id="CHEBI:82683"/>
        <dbReference type="EC" id="2.7.7.61"/>
    </reaction>
</comment>
<keyword evidence="2 7" id="KW-0808">Transferase</keyword>
<keyword evidence="9" id="KW-0328">Glycosyltransferase</keyword>
<dbReference type="NCBIfam" id="TIGR03124">
    <property type="entry name" value="citrate_citX"/>
    <property type="match status" value="1"/>
</dbReference>